<accession>A0A6N9TES3</accession>
<evidence type="ECO:0000313" key="1">
    <source>
        <dbReference type="EMBL" id="NDW15793.1"/>
    </source>
</evidence>
<evidence type="ECO:0000313" key="2">
    <source>
        <dbReference type="Proteomes" id="UP000471381"/>
    </source>
</evidence>
<name>A0A6N9TES3_9ALTE</name>
<organism evidence="1 2">
    <name type="scientific">Alteromonas genovensis</name>
    <dbReference type="NCBI Taxonomy" id="471225"/>
    <lineage>
        <taxon>Bacteria</taxon>
        <taxon>Pseudomonadati</taxon>
        <taxon>Pseudomonadota</taxon>
        <taxon>Gammaproteobacteria</taxon>
        <taxon>Alteromonadales</taxon>
        <taxon>Alteromonadaceae</taxon>
        <taxon>Alteromonas/Salinimonas group</taxon>
        <taxon>Alteromonas</taxon>
    </lineage>
</organism>
<sequence length="65" mass="7153">MITLTPNASLTELKSLIHQENLKAERVEVILSNLLALTDENNAAFNIPFDDVTVTIQTAISLLKC</sequence>
<dbReference type="EMBL" id="JAAAWO010000006">
    <property type="protein sequence ID" value="NDW15793.1"/>
    <property type="molecule type" value="Genomic_DNA"/>
</dbReference>
<keyword evidence="2" id="KW-1185">Reference proteome</keyword>
<comment type="caution">
    <text evidence="1">The sequence shown here is derived from an EMBL/GenBank/DDBJ whole genome shotgun (WGS) entry which is preliminary data.</text>
</comment>
<dbReference type="AlphaFoldDB" id="A0A6N9TES3"/>
<reference evidence="1 2" key="1">
    <citation type="submission" date="2020-01" db="EMBL/GenBank/DDBJ databases">
        <title>Genomes of bacteria type strains.</title>
        <authorList>
            <person name="Chen J."/>
            <person name="Zhu S."/>
            <person name="Yang J."/>
        </authorList>
    </citation>
    <scope>NUCLEOTIDE SEQUENCE [LARGE SCALE GENOMIC DNA]</scope>
    <source>
        <strain evidence="1 2">LMG 24078</strain>
    </source>
</reference>
<gene>
    <name evidence="1" type="ORF">GTQ48_09715</name>
</gene>
<proteinExistence type="predicted"/>
<protein>
    <submittedName>
        <fullName evidence="1">Uncharacterized protein</fullName>
    </submittedName>
</protein>
<dbReference type="RefSeq" id="WP_163106512.1">
    <property type="nucleotide sequence ID" value="NZ_JAAAWO010000006.1"/>
</dbReference>
<dbReference type="Proteomes" id="UP000471381">
    <property type="component" value="Unassembled WGS sequence"/>
</dbReference>